<accession>A0A7E4ZZK3</accession>
<dbReference type="Proteomes" id="UP000492821">
    <property type="component" value="Unassembled WGS sequence"/>
</dbReference>
<organism evidence="3 4">
    <name type="scientific">Panagrellus redivivus</name>
    <name type="common">Microworm</name>
    <dbReference type="NCBI Taxonomy" id="6233"/>
    <lineage>
        <taxon>Eukaryota</taxon>
        <taxon>Metazoa</taxon>
        <taxon>Ecdysozoa</taxon>
        <taxon>Nematoda</taxon>
        <taxon>Chromadorea</taxon>
        <taxon>Rhabditida</taxon>
        <taxon>Tylenchina</taxon>
        <taxon>Panagrolaimomorpha</taxon>
        <taxon>Panagrolaimoidea</taxon>
        <taxon>Panagrolaimidae</taxon>
        <taxon>Panagrellus</taxon>
    </lineage>
</organism>
<evidence type="ECO:0000256" key="1">
    <source>
        <dbReference type="SAM" id="MobiDB-lite"/>
    </source>
</evidence>
<evidence type="ECO:0000256" key="2">
    <source>
        <dbReference type="SAM" id="Phobius"/>
    </source>
</evidence>
<evidence type="ECO:0000313" key="4">
    <source>
        <dbReference type="WBParaSite" id="Pan_g5509.t1"/>
    </source>
</evidence>
<sequence length="127" mass="14781">MRVLASAVPATSTQVRHRATYHQQTNTWVPRVIRRFFLRYPRAPLYGVLGICVAGMGIPYARFTYNYITMSKEEFSIYRDNYNAVVRERQIHGNNLYIPFMNTNKAEEPRFPTLTDSDKQLEATTAK</sequence>
<feature type="compositionally biased region" description="Basic and acidic residues" evidence="1">
    <location>
        <begin position="108"/>
        <end position="121"/>
    </location>
</feature>
<feature type="transmembrane region" description="Helical" evidence="2">
    <location>
        <begin position="43"/>
        <end position="63"/>
    </location>
</feature>
<reference evidence="3" key="1">
    <citation type="journal article" date="2013" name="Genetics">
        <title>The draft genome and transcriptome of Panagrellus redivivus are shaped by the harsh demands of a free-living lifestyle.</title>
        <authorList>
            <person name="Srinivasan J."/>
            <person name="Dillman A.R."/>
            <person name="Macchietto M.G."/>
            <person name="Heikkinen L."/>
            <person name="Lakso M."/>
            <person name="Fracchia K.M."/>
            <person name="Antoshechkin I."/>
            <person name="Mortazavi A."/>
            <person name="Wong G."/>
            <person name="Sternberg P.W."/>
        </authorList>
    </citation>
    <scope>NUCLEOTIDE SEQUENCE [LARGE SCALE GENOMIC DNA]</scope>
    <source>
        <strain evidence="3">MT8872</strain>
    </source>
</reference>
<protein>
    <submittedName>
        <fullName evidence="4">NADH-ubiquinone oxidoreductase B16.6 subunit</fullName>
    </submittedName>
</protein>
<proteinExistence type="predicted"/>
<reference evidence="4" key="2">
    <citation type="submission" date="2020-10" db="UniProtKB">
        <authorList>
            <consortium name="WormBaseParasite"/>
        </authorList>
    </citation>
    <scope>IDENTIFICATION</scope>
</reference>
<name>A0A7E4ZZK3_PANRE</name>
<dbReference type="WBParaSite" id="Pan_g5509.t1">
    <property type="protein sequence ID" value="Pan_g5509.t1"/>
    <property type="gene ID" value="Pan_g5509"/>
</dbReference>
<keyword evidence="2" id="KW-0812">Transmembrane</keyword>
<keyword evidence="2" id="KW-1133">Transmembrane helix</keyword>
<evidence type="ECO:0000313" key="3">
    <source>
        <dbReference type="Proteomes" id="UP000492821"/>
    </source>
</evidence>
<keyword evidence="3" id="KW-1185">Reference proteome</keyword>
<keyword evidence="2" id="KW-0472">Membrane</keyword>
<dbReference type="AlphaFoldDB" id="A0A7E4ZZK3"/>
<feature type="region of interest" description="Disordered" evidence="1">
    <location>
        <begin position="108"/>
        <end position="127"/>
    </location>
</feature>